<feature type="compositionally biased region" description="Basic residues" evidence="1">
    <location>
        <begin position="89"/>
        <end position="104"/>
    </location>
</feature>
<feature type="non-terminal residue" evidence="2">
    <location>
        <position position="260"/>
    </location>
</feature>
<evidence type="ECO:0000313" key="2">
    <source>
        <dbReference type="EMBL" id="CAA9323047.1"/>
    </source>
</evidence>
<feature type="region of interest" description="Disordered" evidence="1">
    <location>
        <begin position="208"/>
        <end position="260"/>
    </location>
</feature>
<feature type="region of interest" description="Disordered" evidence="1">
    <location>
        <begin position="141"/>
        <end position="177"/>
    </location>
</feature>
<feature type="compositionally biased region" description="Low complexity" evidence="1">
    <location>
        <begin position="155"/>
        <end position="177"/>
    </location>
</feature>
<proteinExistence type="predicted"/>
<feature type="compositionally biased region" description="Basic residues" evidence="1">
    <location>
        <begin position="246"/>
        <end position="260"/>
    </location>
</feature>
<sequence length="260" mass="27828">DRSPGTLQPHPPTLVPRRHRDGRRPDDAVVPARPGTADLPPLRRGLGLDRPGRRPALRRVRGRRRRAAGEVGQDPAAARGARGAPLRAVARRRRAAPAHRRRRPAAPAPPGLPGAGPRGRPVRAPHEPQHGCLAAAVLRPVDGLPGRGRGRRAAGRSLGRPGRGAARAGLGPRGRPLPLGPARARQHLQRRHQLAAAGVELAVPRATPRRRGVRQQRGLVRRQAARHLPARPPLHGHDAGGAVPQHGRRRRPGAAGRARL</sequence>
<feature type="region of interest" description="Disordered" evidence="1">
    <location>
        <begin position="1"/>
        <end position="127"/>
    </location>
</feature>
<name>A0A6J4L736_9ACTN</name>
<dbReference type="EMBL" id="CADCUB010000068">
    <property type="protein sequence ID" value="CAA9323047.1"/>
    <property type="molecule type" value="Genomic_DNA"/>
</dbReference>
<organism evidence="2">
    <name type="scientific">uncultured Frankineae bacterium</name>
    <dbReference type="NCBI Taxonomy" id="437475"/>
    <lineage>
        <taxon>Bacteria</taxon>
        <taxon>Bacillati</taxon>
        <taxon>Actinomycetota</taxon>
        <taxon>Actinomycetes</taxon>
        <taxon>Frankiales</taxon>
        <taxon>environmental samples</taxon>
    </lineage>
</organism>
<feature type="compositionally biased region" description="Low complexity" evidence="1">
    <location>
        <begin position="75"/>
        <end position="88"/>
    </location>
</feature>
<protein>
    <submittedName>
        <fullName evidence="2">Uncharacterized protein</fullName>
    </submittedName>
</protein>
<evidence type="ECO:0000256" key="1">
    <source>
        <dbReference type="SAM" id="MobiDB-lite"/>
    </source>
</evidence>
<dbReference type="AlphaFoldDB" id="A0A6J4L736"/>
<reference evidence="2" key="1">
    <citation type="submission" date="2020-02" db="EMBL/GenBank/DDBJ databases">
        <authorList>
            <person name="Meier V. D."/>
        </authorList>
    </citation>
    <scope>NUCLEOTIDE SEQUENCE</scope>
    <source>
        <strain evidence="2">AVDCRST_MAG07</strain>
    </source>
</reference>
<gene>
    <name evidence="2" type="ORF">AVDCRST_MAG07-1317</name>
</gene>
<feature type="compositionally biased region" description="Basic residues" evidence="1">
    <location>
        <begin position="208"/>
        <end position="229"/>
    </location>
</feature>
<feature type="compositionally biased region" description="Basic residues" evidence="1">
    <location>
        <begin position="53"/>
        <end position="66"/>
    </location>
</feature>
<accession>A0A6J4L736</accession>
<feature type="non-terminal residue" evidence="2">
    <location>
        <position position="1"/>
    </location>
</feature>